<evidence type="ECO:0000256" key="2">
    <source>
        <dbReference type="SAM" id="SignalP"/>
    </source>
</evidence>
<feature type="signal peptide" evidence="2">
    <location>
        <begin position="1"/>
        <end position="20"/>
    </location>
</feature>
<dbReference type="AlphaFoldDB" id="A0A967AX41"/>
<dbReference type="Proteomes" id="UP000744769">
    <property type="component" value="Unassembled WGS sequence"/>
</dbReference>
<feature type="region of interest" description="Disordered" evidence="1">
    <location>
        <begin position="19"/>
        <end position="41"/>
    </location>
</feature>
<evidence type="ECO:0008006" key="5">
    <source>
        <dbReference type="Google" id="ProtNLM"/>
    </source>
</evidence>
<protein>
    <recommendedName>
        <fullName evidence="5">Lipoprotein</fullName>
    </recommendedName>
</protein>
<keyword evidence="4" id="KW-1185">Reference proteome</keyword>
<organism evidence="3 4">
    <name type="scientific">Metallococcus carri</name>
    <dbReference type="NCBI Taxonomy" id="1656884"/>
    <lineage>
        <taxon>Bacteria</taxon>
        <taxon>Bacillati</taxon>
        <taxon>Actinomycetota</taxon>
        <taxon>Actinomycetes</taxon>
        <taxon>Micrococcales</taxon>
        <taxon>Dermacoccaceae</taxon>
        <taxon>Metallococcus</taxon>
    </lineage>
</organism>
<comment type="caution">
    <text evidence="3">The sequence shown here is derived from an EMBL/GenBank/DDBJ whole genome shotgun (WGS) entry which is preliminary data.</text>
</comment>
<accession>A0A967AX41</accession>
<name>A0A967AX41_9MICO</name>
<proteinExistence type="predicted"/>
<reference evidence="3" key="1">
    <citation type="submission" date="2020-03" db="EMBL/GenBank/DDBJ databases">
        <title>Draft sequencing of Calidifontibacter sp. DB0510.</title>
        <authorList>
            <person name="Kim D.-U."/>
        </authorList>
    </citation>
    <scope>NUCLEOTIDE SEQUENCE</scope>
    <source>
        <strain evidence="3">DB0510</strain>
    </source>
</reference>
<feature type="compositionally biased region" description="Low complexity" evidence="1">
    <location>
        <begin position="26"/>
        <end position="36"/>
    </location>
</feature>
<keyword evidence="2" id="KW-0732">Signal</keyword>
<evidence type="ECO:0000313" key="3">
    <source>
        <dbReference type="EMBL" id="NHN54584.1"/>
    </source>
</evidence>
<dbReference type="EMBL" id="JAAOIV010000001">
    <property type="protein sequence ID" value="NHN54584.1"/>
    <property type="molecule type" value="Genomic_DNA"/>
</dbReference>
<sequence length="152" mass="15393">MKAIVVTALLLLAACGQAPATGGNGTTESTTSGTSSDADRRFPLTVHRSGGIAGFADDVTIAADGTVTGSTRAGTVDCRLDQTLMDPLRAHAPAAASSGPSLSGADRMPVWVENAFGRTDLGEAADAEGLSGAVSAILSELNQPAEQRRHCR</sequence>
<evidence type="ECO:0000256" key="1">
    <source>
        <dbReference type="SAM" id="MobiDB-lite"/>
    </source>
</evidence>
<feature type="chain" id="PRO_5038114744" description="Lipoprotein" evidence="2">
    <location>
        <begin position="21"/>
        <end position="152"/>
    </location>
</feature>
<dbReference type="PROSITE" id="PS51257">
    <property type="entry name" value="PROKAR_LIPOPROTEIN"/>
    <property type="match status" value="1"/>
</dbReference>
<evidence type="ECO:0000313" key="4">
    <source>
        <dbReference type="Proteomes" id="UP000744769"/>
    </source>
</evidence>
<dbReference type="RefSeq" id="WP_166192388.1">
    <property type="nucleotide sequence ID" value="NZ_JAAOIV010000001.1"/>
</dbReference>
<gene>
    <name evidence="3" type="ORF">G9U51_02165</name>
</gene>